<protein>
    <submittedName>
        <fullName evidence="2">Uncharacterized protein</fullName>
    </submittedName>
</protein>
<sequence length="256" mass="26419">PAPRGRPRALRGRRRRGPRGARAPERRGGRASAWSASTADLEPMGAVPRADHVGPGAAASAAPVRARGRGDPRPDQPAADVPRGAHAGRPGRPEAAAAAGAAELRAGPPRPRLAPRPNSCVQPTLQLVVSRVVRSGATAATGWLSEERRGPSSRPSPPSLGGPSRSGLVDHVRAVRAAGPSAPLGRAHFFPSILWCWVLVLKEQRPASPPLLLLLIPPAAQHPAASQGRPIPRSAAAPPPLVCARAAGARPERGGR</sequence>
<evidence type="ECO:0000313" key="2">
    <source>
        <dbReference type="EMBL" id="CAK0893613.1"/>
    </source>
</evidence>
<feature type="region of interest" description="Disordered" evidence="1">
    <location>
        <begin position="140"/>
        <end position="167"/>
    </location>
</feature>
<reference evidence="2" key="1">
    <citation type="submission" date="2023-10" db="EMBL/GenBank/DDBJ databases">
        <authorList>
            <person name="Chen Y."/>
            <person name="Shah S."/>
            <person name="Dougan E. K."/>
            <person name="Thang M."/>
            <person name="Chan C."/>
        </authorList>
    </citation>
    <scope>NUCLEOTIDE SEQUENCE [LARGE SCALE GENOMIC DNA]</scope>
</reference>
<dbReference type="Proteomes" id="UP001189429">
    <property type="component" value="Unassembled WGS sequence"/>
</dbReference>
<proteinExistence type="predicted"/>
<feature type="compositionally biased region" description="Low complexity" evidence="1">
    <location>
        <begin position="82"/>
        <end position="107"/>
    </location>
</feature>
<feature type="compositionally biased region" description="Low complexity" evidence="1">
    <location>
        <begin position="53"/>
        <end position="65"/>
    </location>
</feature>
<feature type="non-terminal residue" evidence="2">
    <location>
        <position position="256"/>
    </location>
</feature>
<feature type="region of interest" description="Disordered" evidence="1">
    <location>
        <begin position="1"/>
        <end position="119"/>
    </location>
</feature>
<comment type="caution">
    <text evidence="2">The sequence shown here is derived from an EMBL/GenBank/DDBJ whole genome shotgun (WGS) entry which is preliminary data.</text>
</comment>
<accession>A0ABN9X2U2</accession>
<evidence type="ECO:0000313" key="3">
    <source>
        <dbReference type="Proteomes" id="UP001189429"/>
    </source>
</evidence>
<evidence type="ECO:0000256" key="1">
    <source>
        <dbReference type="SAM" id="MobiDB-lite"/>
    </source>
</evidence>
<name>A0ABN9X2U2_9DINO</name>
<feature type="non-terminal residue" evidence="2">
    <location>
        <position position="1"/>
    </location>
</feature>
<dbReference type="EMBL" id="CAUYUJ010019773">
    <property type="protein sequence ID" value="CAK0893613.1"/>
    <property type="molecule type" value="Genomic_DNA"/>
</dbReference>
<feature type="compositionally biased region" description="Basic residues" evidence="1">
    <location>
        <begin position="1"/>
        <end position="19"/>
    </location>
</feature>
<organism evidence="2 3">
    <name type="scientific">Prorocentrum cordatum</name>
    <dbReference type="NCBI Taxonomy" id="2364126"/>
    <lineage>
        <taxon>Eukaryota</taxon>
        <taxon>Sar</taxon>
        <taxon>Alveolata</taxon>
        <taxon>Dinophyceae</taxon>
        <taxon>Prorocentrales</taxon>
        <taxon>Prorocentraceae</taxon>
        <taxon>Prorocentrum</taxon>
    </lineage>
</organism>
<keyword evidence="3" id="KW-1185">Reference proteome</keyword>
<gene>
    <name evidence="2" type="ORF">PCOR1329_LOCUS72882</name>
</gene>